<keyword evidence="4" id="KW-1003">Cell membrane</keyword>
<keyword evidence="12" id="KW-0902">Two-component regulatory system</keyword>
<dbReference type="SUPFAM" id="SSF47384">
    <property type="entry name" value="Homodimeric domain of signal transducing histidine kinase"/>
    <property type="match status" value="1"/>
</dbReference>
<evidence type="ECO:0000259" key="17">
    <source>
        <dbReference type="PROSITE" id="PS50109"/>
    </source>
</evidence>
<dbReference type="Pfam" id="PF12860">
    <property type="entry name" value="PAS_7"/>
    <property type="match status" value="1"/>
</dbReference>
<dbReference type="SMART" id="SM00388">
    <property type="entry name" value="HisKA"/>
    <property type="match status" value="1"/>
</dbReference>
<dbReference type="Proteomes" id="UP000221860">
    <property type="component" value="Unassembled WGS sequence"/>
</dbReference>
<feature type="modified residue" description="4-aspartylphosphate" evidence="14">
    <location>
        <position position="714"/>
    </location>
</feature>
<dbReference type="GO" id="GO:0005524">
    <property type="term" value="F:ATP binding"/>
    <property type="evidence" value="ECO:0007669"/>
    <property type="project" value="UniProtKB-KW"/>
</dbReference>
<dbReference type="Pfam" id="PF00512">
    <property type="entry name" value="HisKA"/>
    <property type="match status" value="1"/>
</dbReference>
<keyword evidence="7 16" id="KW-0812">Transmembrane</keyword>
<dbReference type="CDD" id="cd00082">
    <property type="entry name" value="HisKA"/>
    <property type="match status" value="1"/>
</dbReference>
<dbReference type="GO" id="GO:0000155">
    <property type="term" value="F:phosphorelay sensor kinase activity"/>
    <property type="evidence" value="ECO:0007669"/>
    <property type="project" value="InterPro"/>
</dbReference>
<evidence type="ECO:0000256" key="12">
    <source>
        <dbReference type="ARBA" id="ARBA00023012"/>
    </source>
</evidence>
<dbReference type="Gene3D" id="3.30.450.20">
    <property type="entry name" value="PAS domain"/>
    <property type="match status" value="1"/>
</dbReference>
<dbReference type="Pfam" id="PF02518">
    <property type="entry name" value="HATPase_c"/>
    <property type="match status" value="1"/>
</dbReference>
<keyword evidence="11 16" id="KW-1133">Transmembrane helix</keyword>
<evidence type="ECO:0000256" key="10">
    <source>
        <dbReference type="ARBA" id="ARBA00022840"/>
    </source>
</evidence>
<reference evidence="20 21" key="1">
    <citation type="submission" date="2017-08" db="EMBL/GenBank/DDBJ databases">
        <title>Draft Genome Sequence of Loktanella cinnabarina Strain XM1, Isolated from Coastal Surface Water.</title>
        <authorList>
            <person name="Ma R."/>
            <person name="Wang J."/>
            <person name="Wang Q."/>
            <person name="Ma Z."/>
            <person name="Li J."/>
            <person name="Chen L."/>
        </authorList>
    </citation>
    <scope>NUCLEOTIDE SEQUENCE [LARGE SCALE GENOMIC DNA]</scope>
    <source>
        <strain evidence="20 21">XM1</strain>
    </source>
</reference>
<dbReference type="SMART" id="SM00448">
    <property type="entry name" value="REC"/>
    <property type="match status" value="2"/>
</dbReference>
<evidence type="ECO:0000256" key="4">
    <source>
        <dbReference type="ARBA" id="ARBA00022475"/>
    </source>
</evidence>
<feature type="modified residue" description="4-aspartylphosphate" evidence="14">
    <location>
        <position position="857"/>
    </location>
</feature>
<evidence type="ECO:0000256" key="5">
    <source>
        <dbReference type="ARBA" id="ARBA00022553"/>
    </source>
</evidence>
<dbReference type="InterPro" id="IPR001789">
    <property type="entry name" value="Sig_transdc_resp-reg_receiver"/>
</dbReference>
<dbReference type="SMART" id="SM00387">
    <property type="entry name" value="HATPase_c"/>
    <property type="match status" value="1"/>
</dbReference>
<dbReference type="PROSITE" id="PS50885">
    <property type="entry name" value="HAMP"/>
    <property type="match status" value="1"/>
</dbReference>
<evidence type="ECO:0000259" key="18">
    <source>
        <dbReference type="PROSITE" id="PS50110"/>
    </source>
</evidence>
<dbReference type="Gene3D" id="3.30.565.10">
    <property type="entry name" value="Histidine kinase-like ATPase, C-terminal domain"/>
    <property type="match status" value="1"/>
</dbReference>
<evidence type="ECO:0000256" key="16">
    <source>
        <dbReference type="SAM" id="Phobius"/>
    </source>
</evidence>
<dbReference type="AlphaFoldDB" id="A0A2G1MEJ5"/>
<name>A0A2G1MEJ5_9RHOB</name>
<accession>A0A2G1MEJ5</accession>
<keyword evidence="5 14" id="KW-0597">Phosphoprotein</keyword>
<dbReference type="InterPro" id="IPR003661">
    <property type="entry name" value="HisK_dim/P_dom"/>
</dbReference>
<feature type="domain" description="Response regulatory" evidence="18">
    <location>
        <begin position="664"/>
        <end position="783"/>
    </location>
</feature>
<evidence type="ECO:0000313" key="21">
    <source>
        <dbReference type="Proteomes" id="UP000221860"/>
    </source>
</evidence>
<feature type="transmembrane region" description="Helical" evidence="16">
    <location>
        <begin position="29"/>
        <end position="48"/>
    </location>
</feature>
<dbReference type="Gene3D" id="6.10.340.10">
    <property type="match status" value="1"/>
</dbReference>
<keyword evidence="21" id="KW-1185">Reference proteome</keyword>
<dbReference type="RefSeq" id="WP_099277763.1">
    <property type="nucleotide sequence ID" value="NZ_KZ304963.1"/>
</dbReference>
<dbReference type="InterPro" id="IPR036097">
    <property type="entry name" value="HisK_dim/P_sf"/>
</dbReference>
<gene>
    <name evidence="20" type="ORF">CJ301_12620</name>
</gene>
<dbReference type="OrthoDB" id="9801651at2"/>
<protein>
    <recommendedName>
        <fullName evidence="3">histidine kinase</fullName>
        <ecNumber evidence="3">2.7.13.3</ecNumber>
    </recommendedName>
</protein>
<evidence type="ECO:0000256" key="2">
    <source>
        <dbReference type="ARBA" id="ARBA00004651"/>
    </source>
</evidence>
<dbReference type="CDD" id="cd16922">
    <property type="entry name" value="HATPase_EvgS-ArcB-TorS-like"/>
    <property type="match status" value="1"/>
</dbReference>
<dbReference type="SUPFAM" id="SSF55874">
    <property type="entry name" value="ATPase domain of HSP90 chaperone/DNA topoisomerase II/histidine kinase"/>
    <property type="match status" value="1"/>
</dbReference>
<dbReference type="FunFam" id="3.30.565.10:FF:000010">
    <property type="entry name" value="Sensor histidine kinase RcsC"/>
    <property type="match status" value="1"/>
</dbReference>
<feature type="transmembrane region" description="Helical" evidence="16">
    <location>
        <begin position="164"/>
        <end position="185"/>
    </location>
</feature>
<comment type="caution">
    <text evidence="20">The sequence shown here is derived from an EMBL/GenBank/DDBJ whole genome shotgun (WGS) entry which is preliminary data.</text>
</comment>
<dbReference type="PANTHER" id="PTHR45339:SF1">
    <property type="entry name" value="HYBRID SIGNAL TRANSDUCTION HISTIDINE KINASE J"/>
    <property type="match status" value="1"/>
</dbReference>
<dbReference type="CDD" id="cd17546">
    <property type="entry name" value="REC_hyHK_CKI1_RcsC-like"/>
    <property type="match status" value="1"/>
</dbReference>
<keyword evidence="8" id="KW-0547">Nucleotide-binding</keyword>
<dbReference type="CDD" id="cd06225">
    <property type="entry name" value="HAMP"/>
    <property type="match status" value="1"/>
</dbReference>
<evidence type="ECO:0000256" key="11">
    <source>
        <dbReference type="ARBA" id="ARBA00022989"/>
    </source>
</evidence>
<evidence type="ECO:0000256" key="6">
    <source>
        <dbReference type="ARBA" id="ARBA00022679"/>
    </source>
</evidence>
<keyword evidence="9" id="KW-0418">Kinase</keyword>
<feature type="domain" description="HAMP" evidence="19">
    <location>
        <begin position="188"/>
        <end position="240"/>
    </location>
</feature>
<dbReference type="InterPro" id="IPR003660">
    <property type="entry name" value="HAMP_dom"/>
</dbReference>
<keyword evidence="15" id="KW-0175">Coiled coil</keyword>
<proteinExistence type="predicted"/>
<evidence type="ECO:0000256" key="1">
    <source>
        <dbReference type="ARBA" id="ARBA00000085"/>
    </source>
</evidence>
<evidence type="ECO:0000256" key="15">
    <source>
        <dbReference type="SAM" id="Coils"/>
    </source>
</evidence>
<dbReference type="InterPro" id="IPR004358">
    <property type="entry name" value="Sig_transdc_His_kin-like_C"/>
</dbReference>
<dbReference type="PRINTS" id="PR00344">
    <property type="entry name" value="BCTRLSENSOR"/>
</dbReference>
<evidence type="ECO:0000259" key="19">
    <source>
        <dbReference type="PROSITE" id="PS50885"/>
    </source>
</evidence>
<feature type="domain" description="Response regulatory" evidence="18">
    <location>
        <begin position="808"/>
        <end position="925"/>
    </location>
</feature>
<dbReference type="Pfam" id="PF00072">
    <property type="entry name" value="Response_reg"/>
    <property type="match status" value="2"/>
</dbReference>
<dbReference type="FunFam" id="1.10.287.130:FF:000003">
    <property type="entry name" value="Histidine kinase"/>
    <property type="match status" value="1"/>
</dbReference>
<sequence>MLGSARLKAGPGPPVPGLRWLTGSVQGKLLAYLLPLVMISTIIVFGLFEWNARRSAEAQLHAKLDKMAEIQSAVVAEALWNVADEQIKLILAAVMTDEDVLAVSVLDEQDRIVAALGAPDAFERSAFTARRDILYDTGESALRIGTLEIALSEARLTELARERLTLALILAGILMAAVVTATLIVNRRIIGRPLSLLMASISRVASSAPRARVDWDSGDEIGRVVAAFNEMQARQDAYEAQLRATNDELERRVEERTAELAGAEATARQARGQLADAIGSISEGFALFDEADRLVVANRRYREIMLGDGDDADALGPGLSFEALLRGSVETGAFPNAHPDPESWIQRQLSRHRQPGAPYVQEMRGNRWLQVSNRRTSEGGTVAVHSDITEIKRISDELKHAKEAAEAANEAKSAFLATMSHEIRTPLNGIIGMSTLLAGTDLDEEQRDFSDTIVTAADSLLTIISDILDFSKVEAGALELEQTPMDLGETIEAAVEIVAPKAAEKDVELACRINPDVPAGMIGDQVRLKQILMNLLNNAVKFTAKGEVVLTVSTMMPDAGRIPGETVLLTFEVRDTGIGIPEERMNRLFKSFSQVDASTTRRYGGTGLGLVITKRLVELMGGEISVTSTPGRGTTFSFTLPGEVAAIPDRASRERQLAALRGARILVVDDNRTNRIILSERFRAWDLVPHGCGDPQEALDLLAEGRVFDVVVVDYKMPHMNGFEFTTAVRERLKAAAPPMILFSSISPMEGRFREAVAEMGYAAALTKPAKSGQLLQALVRILAPAQMPASRGTPPGQAEGAEQNDLRVLLVDDNAINRKVGSKILKRLGIAPVVTGSGAGAIEACRGDAFDIVLMDIEMPEMDGVTATQKIRESLPEDETPYIVALTANAMHSERETYLRSGFDDYLSKPIDVEALVASLDAARRLRETRLGAAAAGP</sequence>
<keyword evidence="10" id="KW-0067">ATP-binding</keyword>
<dbReference type="SUPFAM" id="SSF158472">
    <property type="entry name" value="HAMP domain-like"/>
    <property type="match status" value="1"/>
</dbReference>
<comment type="catalytic activity">
    <reaction evidence="1">
        <text>ATP + protein L-histidine = ADP + protein N-phospho-L-histidine.</text>
        <dbReference type="EC" id="2.7.13.3"/>
    </reaction>
</comment>
<dbReference type="PROSITE" id="PS50110">
    <property type="entry name" value="RESPONSE_REGULATORY"/>
    <property type="match status" value="2"/>
</dbReference>
<evidence type="ECO:0000313" key="20">
    <source>
        <dbReference type="EMBL" id="PHP27163.1"/>
    </source>
</evidence>
<evidence type="ECO:0000256" key="14">
    <source>
        <dbReference type="PROSITE-ProRule" id="PRU00169"/>
    </source>
</evidence>
<keyword evidence="13 16" id="KW-0472">Membrane</keyword>
<feature type="domain" description="Histidine kinase" evidence="17">
    <location>
        <begin position="418"/>
        <end position="644"/>
    </location>
</feature>
<dbReference type="PANTHER" id="PTHR45339">
    <property type="entry name" value="HYBRID SIGNAL TRANSDUCTION HISTIDINE KINASE J"/>
    <property type="match status" value="1"/>
</dbReference>
<dbReference type="InterPro" id="IPR036890">
    <property type="entry name" value="HATPase_C_sf"/>
</dbReference>
<evidence type="ECO:0000256" key="8">
    <source>
        <dbReference type="ARBA" id="ARBA00022741"/>
    </source>
</evidence>
<feature type="coiled-coil region" evidence="15">
    <location>
        <begin position="228"/>
        <end position="266"/>
    </location>
</feature>
<comment type="subcellular location">
    <subcellularLocation>
        <location evidence="2">Cell membrane</location>
        <topology evidence="2">Multi-pass membrane protein</topology>
    </subcellularLocation>
</comment>
<dbReference type="EMBL" id="NQWH01000018">
    <property type="protein sequence ID" value="PHP27163.1"/>
    <property type="molecule type" value="Genomic_DNA"/>
</dbReference>
<dbReference type="EC" id="2.7.13.3" evidence="3"/>
<evidence type="ECO:0000256" key="3">
    <source>
        <dbReference type="ARBA" id="ARBA00012438"/>
    </source>
</evidence>
<dbReference type="Gene3D" id="3.40.50.2300">
    <property type="match status" value="2"/>
</dbReference>
<dbReference type="InterPro" id="IPR003594">
    <property type="entry name" value="HATPase_dom"/>
</dbReference>
<dbReference type="Gene3D" id="1.10.287.130">
    <property type="match status" value="1"/>
</dbReference>
<evidence type="ECO:0000256" key="9">
    <source>
        <dbReference type="ARBA" id="ARBA00022777"/>
    </source>
</evidence>
<keyword evidence="6" id="KW-0808">Transferase</keyword>
<evidence type="ECO:0000256" key="13">
    <source>
        <dbReference type="ARBA" id="ARBA00023136"/>
    </source>
</evidence>
<dbReference type="SMART" id="SM00304">
    <property type="entry name" value="HAMP"/>
    <property type="match status" value="1"/>
</dbReference>
<dbReference type="SUPFAM" id="SSF52172">
    <property type="entry name" value="CheY-like"/>
    <property type="match status" value="2"/>
</dbReference>
<dbReference type="InterPro" id="IPR005467">
    <property type="entry name" value="His_kinase_dom"/>
</dbReference>
<dbReference type="GO" id="GO:0005886">
    <property type="term" value="C:plasma membrane"/>
    <property type="evidence" value="ECO:0007669"/>
    <property type="project" value="UniProtKB-SubCell"/>
</dbReference>
<dbReference type="InterPro" id="IPR011006">
    <property type="entry name" value="CheY-like_superfamily"/>
</dbReference>
<organism evidence="20 21">
    <name type="scientific">Limimaricola cinnabarinus</name>
    <dbReference type="NCBI Taxonomy" id="1125964"/>
    <lineage>
        <taxon>Bacteria</taxon>
        <taxon>Pseudomonadati</taxon>
        <taxon>Pseudomonadota</taxon>
        <taxon>Alphaproteobacteria</taxon>
        <taxon>Rhodobacterales</taxon>
        <taxon>Paracoccaceae</taxon>
        <taxon>Limimaricola</taxon>
    </lineage>
</organism>
<dbReference type="PROSITE" id="PS50109">
    <property type="entry name" value="HIS_KIN"/>
    <property type="match status" value="1"/>
</dbReference>
<evidence type="ECO:0000256" key="7">
    <source>
        <dbReference type="ARBA" id="ARBA00022692"/>
    </source>
</evidence>